<dbReference type="OrthoDB" id="10285923at2759"/>
<evidence type="ECO:0000256" key="1">
    <source>
        <dbReference type="SAM" id="MobiDB-lite"/>
    </source>
</evidence>
<feature type="region of interest" description="Disordered" evidence="1">
    <location>
        <begin position="51"/>
        <end position="70"/>
    </location>
</feature>
<dbReference type="EMBL" id="JAENGZ010000225">
    <property type="protein sequence ID" value="KAG6964697.1"/>
    <property type="molecule type" value="Genomic_DNA"/>
</dbReference>
<reference evidence="2" key="1">
    <citation type="submission" date="2021-01" db="EMBL/GenBank/DDBJ databases">
        <title>Phytophthora aleatoria, a newly-described species from Pinus radiata is distinct from Phytophthora cactorum isolates based on comparative genomics.</title>
        <authorList>
            <person name="Mcdougal R."/>
            <person name="Panda P."/>
            <person name="Williams N."/>
            <person name="Studholme D.J."/>
        </authorList>
    </citation>
    <scope>NUCLEOTIDE SEQUENCE</scope>
    <source>
        <strain evidence="2">NZFS 3830</strain>
    </source>
</reference>
<proteinExistence type="predicted"/>
<dbReference type="AlphaFoldDB" id="A0A8T1UL62"/>
<dbReference type="Proteomes" id="UP000688947">
    <property type="component" value="Unassembled WGS sequence"/>
</dbReference>
<feature type="compositionally biased region" description="Polar residues" evidence="1">
    <location>
        <begin position="59"/>
        <end position="70"/>
    </location>
</feature>
<evidence type="ECO:0000313" key="3">
    <source>
        <dbReference type="Proteomes" id="UP000688947"/>
    </source>
</evidence>
<dbReference type="VEuPathDB" id="FungiDB:PC110_g4340"/>
<evidence type="ECO:0000313" key="2">
    <source>
        <dbReference type="EMBL" id="KAG6964697.1"/>
    </source>
</evidence>
<protein>
    <submittedName>
        <fullName evidence="2">Uncharacterized protein</fullName>
    </submittedName>
</protein>
<accession>A0A8T1UL62</accession>
<organism evidence="2 3">
    <name type="scientific">Phytophthora cactorum</name>
    <dbReference type="NCBI Taxonomy" id="29920"/>
    <lineage>
        <taxon>Eukaryota</taxon>
        <taxon>Sar</taxon>
        <taxon>Stramenopiles</taxon>
        <taxon>Oomycota</taxon>
        <taxon>Peronosporomycetes</taxon>
        <taxon>Peronosporales</taxon>
        <taxon>Peronosporaceae</taxon>
        <taxon>Phytophthora</taxon>
    </lineage>
</organism>
<name>A0A8T1UL62_9STRA</name>
<comment type="caution">
    <text evidence="2">The sequence shown here is derived from an EMBL/GenBank/DDBJ whole genome shotgun (WGS) entry which is preliminary data.</text>
</comment>
<gene>
    <name evidence="2" type="ORF">JG687_00005810</name>
</gene>
<sequence>MAGEAVSASSDIAAEFGASIARAAARCETCTSSRSIVCGLCTKAYGDERENDATGQALPKTSINSKLETA</sequence>